<evidence type="ECO:0000256" key="4">
    <source>
        <dbReference type="ARBA" id="ARBA00022833"/>
    </source>
</evidence>
<evidence type="ECO:0000259" key="7">
    <source>
        <dbReference type="Pfam" id="PF01385"/>
    </source>
</evidence>
<evidence type="ECO:0000256" key="3">
    <source>
        <dbReference type="ARBA" id="ARBA00022723"/>
    </source>
</evidence>
<dbReference type="Proteomes" id="UP001524478">
    <property type="component" value="Unassembled WGS sequence"/>
</dbReference>
<dbReference type="Pfam" id="PF01385">
    <property type="entry name" value="OrfB_IS605"/>
    <property type="match status" value="1"/>
</dbReference>
<dbReference type="InterPro" id="IPR010095">
    <property type="entry name" value="Cas12f1-like_TNB"/>
</dbReference>
<sequence length="310" mass="36780">MKKIIKGYKYGIYPTEEQKLQINKTFGCCRFVYNYFLAIRIELYKTEQKSLFYNKCSDILTQLKKEKEWLKESDKFALQNSLKDLDSAYKNFFKEIKKSNSNQGFPKFKSKRNNYKSYKTNFTNNNIELDFANNEIKLPKLRWVKCKLHRKFTGKILSATISYVPSGKYFVSFNVEREHKELPKNSNTIGLDLGVSNLLITSNGETFENNKLTYKYEKKLAKLQRKLVKKQKDSKNFHKQRIKVAKLHEKITNIRKDKLHKISSQIVKENQFIFSEDLNVKGMVKNHKLAKSIHDASWYELTRQLQYKAE</sequence>
<organism evidence="9 10">
    <name type="scientific">Tissierella carlieri</name>
    <dbReference type="NCBI Taxonomy" id="689904"/>
    <lineage>
        <taxon>Bacteria</taxon>
        <taxon>Bacillati</taxon>
        <taxon>Bacillota</taxon>
        <taxon>Tissierellia</taxon>
        <taxon>Tissierellales</taxon>
        <taxon>Tissierellaceae</taxon>
        <taxon>Tissierella</taxon>
    </lineage>
</organism>
<evidence type="ECO:0000313" key="9">
    <source>
        <dbReference type="EMBL" id="MCQ4922144.1"/>
    </source>
</evidence>
<dbReference type="NCBIfam" id="TIGR01766">
    <property type="entry name" value="IS200/IS605 family accessory protein TnpB-like domain"/>
    <property type="match status" value="1"/>
</dbReference>
<dbReference type="NCBIfam" id="NF040570">
    <property type="entry name" value="guided_TnpB"/>
    <property type="match status" value="1"/>
</dbReference>
<keyword evidence="10" id="KW-1185">Reference proteome</keyword>
<keyword evidence="3" id="KW-0479">Metal-binding</keyword>
<feature type="domain" description="Probable transposase IS891/IS1136/IS1341" evidence="7">
    <location>
        <begin position="173"/>
        <end position="286"/>
    </location>
</feature>
<evidence type="ECO:0000313" key="10">
    <source>
        <dbReference type="Proteomes" id="UP001524478"/>
    </source>
</evidence>
<keyword evidence="5" id="KW-0238">DNA-binding</keyword>
<reference evidence="9 10" key="1">
    <citation type="submission" date="2022-06" db="EMBL/GenBank/DDBJ databases">
        <title>Isolation of gut microbiota from human fecal samples.</title>
        <authorList>
            <person name="Pamer E.G."/>
            <person name="Barat B."/>
            <person name="Waligurski E."/>
            <person name="Medina S."/>
            <person name="Paddock L."/>
            <person name="Mostad J."/>
        </authorList>
    </citation>
    <scope>NUCLEOTIDE SEQUENCE [LARGE SCALE GENOMIC DNA]</scope>
    <source>
        <strain evidence="9 10">DFI.7.95</strain>
    </source>
</reference>
<dbReference type="Pfam" id="PF12323">
    <property type="entry name" value="HTH_OrfB_IS605"/>
    <property type="match status" value="1"/>
</dbReference>
<dbReference type="RefSeq" id="WP_256310448.1">
    <property type="nucleotide sequence ID" value="NZ_JANGAC010000002.1"/>
</dbReference>
<proteinExistence type="inferred from homology"/>
<evidence type="ECO:0000256" key="2">
    <source>
        <dbReference type="ARBA" id="ARBA00022578"/>
    </source>
</evidence>
<dbReference type="InterPro" id="IPR001959">
    <property type="entry name" value="Transposase"/>
</dbReference>
<evidence type="ECO:0000259" key="8">
    <source>
        <dbReference type="Pfam" id="PF12323"/>
    </source>
</evidence>
<name>A0ABT1S6Q2_9FIRM</name>
<feature type="domain" description="Transposase putative helix-turn-helix" evidence="8">
    <location>
        <begin position="1"/>
        <end position="49"/>
    </location>
</feature>
<comment type="similarity">
    <text evidence="1">In the C-terminal section; belongs to the transposase 35 family.</text>
</comment>
<keyword evidence="4" id="KW-0862">Zinc</keyword>
<accession>A0ABT1S6Q2</accession>
<protein>
    <submittedName>
        <fullName evidence="9">Transposase</fullName>
    </submittedName>
</protein>
<evidence type="ECO:0000256" key="1">
    <source>
        <dbReference type="ARBA" id="ARBA00008761"/>
    </source>
</evidence>
<keyword evidence="6" id="KW-0233">DNA recombination</keyword>
<dbReference type="InterPro" id="IPR021027">
    <property type="entry name" value="Transposase_put_HTH"/>
</dbReference>
<dbReference type="EMBL" id="JANGAC010000002">
    <property type="protein sequence ID" value="MCQ4922144.1"/>
    <property type="molecule type" value="Genomic_DNA"/>
</dbReference>
<keyword evidence="2" id="KW-0815">Transposition</keyword>
<gene>
    <name evidence="9" type="ORF">NE686_03535</name>
</gene>
<evidence type="ECO:0000256" key="6">
    <source>
        <dbReference type="ARBA" id="ARBA00023172"/>
    </source>
</evidence>
<comment type="caution">
    <text evidence="9">The sequence shown here is derived from an EMBL/GenBank/DDBJ whole genome shotgun (WGS) entry which is preliminary data.</text>
</comment>
<evidence type="ECO:0000256" key="5">
    <source>
        <dbReference type="ARBA" id="ARBA00023125"/>
    </source>
</evidence>